<dbReference type="SUPFAM" id="SSF56059">
    <property type="entry name" value="Glutathione synthetase ATP-binding domain-like"/>
    <property type="match status" value="1"/>
</dbReference>
<dbReference type="PROSITE" id="PS50975">
    <property type="entry name" value="ATP_GRASP"/>
    <property type="match status" value="1"/>
</dbReference>
<protein>
    <recommendedName>
        <fullName evidence="2">ATP-grasp domain-containing protein</fullName>
    </recommendedName>
</protein>
<feature type="domain" description="ATP-grasp" evidence="2">
    <location>
        <begin position="98"/>
        <end position="288"/>
    </location>
</feature>
<dbReference type="PANTHER" id="PTHR39217:SF1">
    <property type="entry name" value="GLUTATHIONE SYNTHETASE"/>
    <property type="match status" value="1"/>
</dbReference>
<dbReference type="EMBL" id="VIVR01000001">
    <property type="protein sequence ID" value="TWE18469.1"/>
    <property type="molecule type" value="Genomic_DNA"/>
</dbReference>
<dbReference type="GO" id="GO:0005524">
    <property type="term" value="F:ATP binding"/>
    <property type="evidence" value="ECO:0007669"/>
    <property type="project" value="UniProtKB-UniRule"/>
</dbReference>
<evidence type="ECO:0000313" key="4">
    <source>
        <dbReference type="Proteomes" id="UP000318416"/>
    </source>
</evidence>
<evidence type="ECO:0000259" key="2">
    <source>
        <dbReference type="PROSITE" id="PS50975"/>
    </source>
</evidence>
<organism evidence="3 4">
    <name type="scientific">Kitasatospora atroaurantiaca</name>
    <dbReference type="NCBI Taxonomy" id="285545"/>
    <lineage>
        <taxon>Bacteria</taxon>
        <taxon>Bacillati</taxon>
        <taxon>Actinomycetota</taxon>
        <taxon>Actinomycetes</taxon>
        <taxon>Kitasatosporales</taxon>
        <taxon>Streptomycetaceae</taxon>
        <taxon>Kitasatospora</taxon>
    </lineage>
</organism>
<reference evidence="3 4" key="1">
    <citation type="submission" date="2019-06" db="EMBL/GenBank/DDBJ databases">
        <title>Sequencing the genomes of 1000 actinobacteria strains.</title>
        <authorList>
            <person name="Klenk H.-P."/>
        </authorList>
    </citation>
    <scope>NUCLEOTIDE SEQUENCE [LARGE SCALE GENOMIC DNA]</scope>
    <source>
        <strain evidence="3 4">DSM 41649</strain>
    </source>
</reference>
<dbReference type="GO" id="GO:0046872">
    <property type="term" value="F:metal ion binding"/>
    <property type="evidence" value="ECO:0007669"/>
    <property type="project" value="InterPro"/>
</dbReference>
<keyword evidence="1" id="KW-0547">Nucleotide-binding</keyword>
<sequence>MTVAERVVLATATVGIEHDVDLPLMVDALRARGVDAAAVPWDAEGYDWSACDSVIIRSTWDYGDRLGEYLAWVDEVGAATRLHNPADVVRWNSDKRYLRDLAEQGIPVVPTTFIAPGEEIVLPGSGQFVVKPTVSAGARDTARYVESQLASAERHVRSLHSAGATAMVQPYLSRIAEGERALVFLGGAFSHAMRKGPVLTDVGVIDNARVAHPGLTEHQPSAAELEVAARALAAIPGRGPVLIGRVDLALSDDGSPVVMELELIEPNLFVTHSAPGLQRFADVVRAHCASPKRT</sequence>
<name>A0A561ES92_9ACTN</name>
<dbReference type="PANTHER" id="PTHR39217">
    <property type="match status" value="1"/>
</dbReference>
<comment type="caution">
    <text evidence="3">The sequence shown here is derived from an EMBL/GenBank/DDBJ whole genome shotgun (WGS) entry which is preliminary data.</text>
</comment>
<accession>A0A561ES92</accession>
<evidence type="ECO:0000313" key="3">
    <source>
        <dbReference type="EMBL" id="TWE18469.1"/>
    </source>
</evidence>
<dbReference type="InterPro" id="IPR011761">
    <property type="entry name" value="ATP-grasp"/>
</dbReference>
<proteinExistence type="predicted"/>
<dbReference type="AlphaFoldDB" id="A0A561ES92"/>
<evidence type="ECO:0000256" key="1">
    <source>
        <dbReference type="PROSITE-ProRule" id="PRU00409"/>
    </source>
</evidence>
<dbReference type="InterPro" id="IPR053191">
    <property type="entry name" value="DcsG_Biosynth_Enzyme"/>
</dbReference>
<keyword evidence="1" id="KW-0067">ATP-binding</keyword>
<keyword evidence="4" id="KW-1185">Reference proteome</keyword>
<gene>
    <name evidence="3" type="ORF">FB465_3545</name>
</gene>
<dbReference type="Proteomes" id="UP000318416">
    <property type="component" value="Unassembled WGS sequence"/>
</dbReference>